<sequence>MDHADLSKDDDPSKDKGKYDLEEVEESEDEGILQDAHKMNNDSLVEDDEGLTDKEPAPPTPPPSPHKPYYHPYCNYGKSPLIMRTPSLSVPLVYHLDPSIAVSRPISGRKRKLNLPHEPSWLTNLLEKGMNIEDPPRFQIGKSYQAPLHVSLRDDPENNPIHRLMSQGDRLSKRRVGRLEKEEKDDTIAIQTVYQHIGACCTKENTLCAHLRALAYRTLILVSQLDASEHQAVVAEKRQS</sequence>
<feature type="compositionally biased region" description="Acidic residues" evidence="1">
    <location>
        <begin position="22"/>
        <end position="32"/>
    </location>
</feature>
<gene>
    <name evidence="2" type="ORF">LSALG_LOCUS5690</name>
</gene>
<keyword evidence="3" id="KW-1185">Reference proteome</keyword>
<reference evidence="2" key="1">
    <citation type="submission" date="2023-04" db="EMBL/GenBank/DDBJ databases">
        <authorList>
            <person name="Vijverberg K."/>
            <person name="Xiong W."/>
            <person name="Schranz E."/>
        </authorList>
    </citation>
    <scope>NUCLEOTIDE SEQUENCE</scope>
</reference>
<feature type="compositionally biased region" description="Basic and acidic residues" evidence="1">
    <location>
        <begin position="1"/>
        <end position="21"/>
    </location>
</feature>
<feature type="compositionally biased region" description="Pro residues" evidence="1">
    <location>
        <begin position="57"/>
        <end position="66"/>
    </location>
</feature>
<protein>
    <submittedName>
        <fullName evidence="2">Uncharacterized protein</fullName>
    </submittedName>
</protein>
<feature type="region of interest" description="Disordered" evidence="1">
    <location>
        <begin position="1"/>
        <end position="69"/>
    </location>
</feature>
<evidence type="ECO:0000256" key="1">
    <source>
        <dbReference type="SAM" id="MobiDB-lite"/>
    </source>
</evidence>
<name>A0AA35YAM2_LACSI</name>
<proteinExistence type="predicted"/>
<evidence type="ECO:0000313" key="3">
    <source>
        <dbReference type="Proteomes" id="UP001177003"/>
    </source>
</evidence>
<dbReference type="Proteomes" id="UP001177003">
    <property type="component" value="Chromosome 0"/>
</dbReference>
<organism evidence="2 3">
    <name type="scientific">Lactuca saligna</name>
    <name type="common">Willowleaf lettuce</name>
    <dbReference type="NCBI Taxonomy" id="75948"/>
    <lineage>
        <taxon>Eukaryota</taxon>
        <taxon>Viridiplantae</taxon>
        <taxon>Streptophyta</taxon>
        <taxon>Embryophyta</taxon>
        <taxon>Tracheophyta</taxon>
        <taxon>Spermatophyta</taxon>
        <taxon>Magnoliopsida</taxon>
        <taxon>eudicotyledons</taxon>
        <taxon>Gunneridae</taxon>
        <taxon>Pentapetalae</taxon>
        <taxon>asterids</taxon>
        <taxon>campanulids</taxon>
        <taxon>Asterales</taxon>
        <taxon>Asteraceae</taxon>
        <taxon>Cichorioideae</taxon>
        <taxon>Cichorieae</taxon>
        <taxon>Lactucinae</taxon>
        <taxon>Lactuca</taxon>
    </lineage>
</organism>
<evidence type="ECO:0000313" key="2">
    <source>
        <dbReference type="EMBL" id="CAI9265066.1"/>
    </source>
</evidence>
<accession>A0AA35YAM2</accession>
<dbReference type="EMBL" id="OX465086">
    <property type="protein sequence ID" value="CAI9265066.1"/>
    <property type="molecule type" value="Genomic_DNA"/>
</dbReference>
<dbReference type="AlphaFoldDB" id="A0AA35YAM2"/>